<comment type="subunit">
    <text evidence="8">Homodimer.</text>
</comment>
<keyword evidence="13" id="KW-1185">Reference proteome</keyword>
<feature type="domain" description="NAD/GMP synthase" evidence="11">
    <location>
        <begin position="21"/>
        <end position="106"/>
    </location>
</feature>
<dbReference type="RefSeq" id="WP_344812789.1">
    <property type="nucleotide sequence ID" value="NZ_BAAAYX010000010.1"/>
</dbReference>
<comment type="pathway">
    <text evidence="8">Cofactor biosynthesis; NAD(+) biosynthesis; NAD(+) from deamido-NAD(+) (ammonia route): step 1/1.</text>
</comment>
<comment type="caution">
    <text evidence="8">Lacks conserved residue(s) required for the propagation of feature annotation.</text>
</comment>
<keyword evidence="3 8" id="KW-0479">Metal-binding</keyword>
<keyword evidence="7 8" id="KW-0520">NAD</keyword>
<dbReference type="Pfam" id="PF02540">
    <property type="entry name" value="NAD_synthase"/>
    <property type="match status" value="2"/>
</dbReference>
<evidence type="ECO:0000256" key="3">
    <source>
        <dbReference type="ARBA" id="ARBA00022723"/>
    </source>
</evidence>
<evidence type="ECO:0000256" key="5">
    <source>
        <dbReference type="ARBA" id="ARBA00022840"/>
    </source>
</evidence>
<evidence type="ECO:0000256" key="9">
    <source>
        <dbReference type="RuleBase" id="RU003811"/>
    </source>
</evidence>
<evidence type="ECO:0000256" key="7">
    <source>
        <dbReference type="ARBA" id="ARBA00023027"/>
    </source>
</evidence>
<dbReference type="InterPro" id="IPR014729">
    <property type="entry name" value="Rossmann-like_a/b/a_fold"/>
</dbReference>
<feature type="binding site" description="in other chain" evidence="8">
    <location>
        <position position="211"/>
    </location>
    <ligand>
        <name>deamido-NAD(+)</name>
        <dbReference type="ChEBI" id="CHEBI:58437"/>
        <note>ligand shared between two neighboring subunits</note>
    </ligand>
</feature>
<feature type="binding site" evidence="8">
    <location>
        <position position="203"/>
    </location>
    <ligand>
        <name>Mg(2+)</name>
        <dbReference type="ChEBI" id="CHEBI:18420"/>
    </ligand>
</feature>
<evidence type="ECO:0000259" key="11">
    <source>
        <dbReference type="Pfam" id="PF02540"/>
    </source>
</evidence>
<comment type="catalytic activity">
    <reaction evidence="8 10">
        <text>deamido-NAD(+) + NH4(+) + ATP = AMP + diphosphate + NAD(+) + H(+)</text>
        <dbReference type="Rhea" id="RHEA:21188"/>
        <dbReference type="ChEBI" id="CHEBI:15378"/>
        <dbReference type="ChEBI" id="CHEBI:28938"/>
        <dbReference type="ChEBI" id="CHEBI:30616"/>
        <dbReference type="ChEBI" id="CHEBI:33019"/>
        <dbReference type="ChEBI" id="CHEBI:57540"/>
        <dbReference type="ChEBI" id="CHEBI:58437"/>
        <dbReference type="ChEBI" id="CHEBI:456215"/>
        <dbReference type="EC" id="6.3.1.5"/>
    </reaction>
</comment>
<feature type="binding site" evidence="8">
    <location>
        <position position="218"/>
    </location>
    <ligand>
        <name>deamido-NAD(+)</name>
        <dbReference type="ChEBI" id="CHEBI:58437"/>
        <note>ligand shared between two neighboring subunits</note>
    </ligand>
</feature>
<dbReference type="Proteomes" id="UP001500051">
    <property type="component" value="Unassembled WGS sequence"/>
</dbReference>
<evidence type="ECO:0000256" key="4">
    <source>
        <dbReference type="ARBA" id="ARBA00022741"/>
    </source>
</evidence>
<reference evidence="13" key="1">
    <citation type="journal article" date="2019" name="Int. J. Syst. Evol. Microbiol.">
        <title>The Global Catalogue of Microorganisms (GCM) 10K type strain sequencing project: providing services to taxonomists for standard genome sequencing and annotation.</title>
        <authorList>
            <consortium name="The Broad Institute Genomics Platform"/>
            <consortium name="The Broad Institute Genome Sequencing Center for Infectious Disease"/>
            <person name="Wu L."/>
            <person name="Ma J."/>
        </authorList>
    </citation>
    <scope>NUCLEOTIDE SEQUENCE [LARGE SCALE GENOMIC DNA]</scope>
    <source>
        <strain evidence="13">JCM 16548</strain>
    </source>
</reference>
<dbReference type="CDD" id="cd00553">
    <property type="entry name" value="NAD_synthase"/>
    <property type="match status" value="1"/>
</dbReference>
<protein>
    <recommendedName>
        <fullName evidence="8 10">NH(3)-dependent NAD(+) synthetase</fullName>
        <ecNumber evidence="8 10">6.3.1.5</ecNumber>
    </recommendedName>
</protein>
<feature type="binding site" evidence="8">
    <location>
        <position position="227"/>
    </location>
    <ligand>
        <name>ATP</name>
        <dbReference type="ChEBI" id="CHEBI:30616"/>
    </ligand>
</feature>
<dbReference type="EMBL" id="BAAAYX010000010">
    <property type="protein sequence ID" value="GAA3706793.1"/>
    <property type="molecule type" value="Genomic_DNA"/>
</dbReference>
<name>A0ABP7DMA3_9ACTN</name>
<comment type="caution">
    <text evidence="12">The sequence shown here is derived from an EMBL/GenBank/DDBJ whole genome shotgun (WGS) entry which is preliminary data.</text>
</comment>
<feature type="binding site" evidence="8">
    <location>
        <position position="48"/>
    </location>
    <ligand>
        <name>Mg(2+)</name>
        <dbReference type="ChEBI" id="CHEBI:18420"/>
    </ligand>
</feature>
<dbReference type="InterPro" id="IPR003694">
    <property type="entry name" value="NAD_synthase"/>
</dbReference>
<dbReference type="NCBIfam" id="TIGR00552">
    <property type="entry name" value="nadE"/>
    <property type="match status" value="1"/>
</dbReference>
<organism evidence="12 13">
    <name type="scientific">Microlunatus aurantiacus</name>
    <dbReference type="NCBI Taxonomy" id="446786"/>
    <lineage>
        <taxon>Bacteria</taxon>
        <taxon>Bacillati</taxon>
        <taxon>Actinomycetota</taxon>
        <taxon>Actinomycetes</taxon>
        <taxon>Propionibacteriales</taxon>
        <taxon>Propionibacteriaceae</taxon>
        <taxon>Microlunatus</taxon>
    </lineage>
</organism>
<dbReference type="Gene3D" id="3.40.50.620">
    <property type="entry name" value="HUPs"/>
    <property type="match status" value="1"/>
</dbReference>
<feature type="domain" description="NAD/GMP synthase" evidence="11">
    <location>
        <begin position="169"/>
        <end position="307"/>
    </location>
</feature>
<keyword evidence="2 8" id="KW-0436">Ligase</keyword>
<dbReference type="SUPFAM" id="SSF52402">
    <property type="entry name" value="Adenine nucleotide alpha hydrolases-like"/>
    <property type="match status" value="1"/>
</dbReference>
<feature type="binding site" evidence="8">
    <location>
        <position position="198"/>
    </location>
    <ligand>
        <name>ATP</name>
        <dbReference type="ChEBI" id="CHEBI:30616"/>
    </ligand>
</feature>
<evidence type="ECO:0000256" key="8">
    <source>
        <dbReference type="HAMAP-Rule" id="MF_00193"/>
    </source>
</evidence>
<dbReference type="PANTHER" id="PTHR23090:SF9">
    <property type="entry name" value="GLUTAMINE-DEPENDENT NAD(+) SYNTHETASE"/>
    <property type="match status" value="1"/>
</dbReference>
<dbReference type="HAMAP" id="MF_00193">
    <property type="entry name" value="NadE_ammonia_dep"/>
    <property type="match status" value="1"/>
</dbReference>
<evidence type="ECO:0000313" key="13">
    <source>
        <dbReference type="Proteomes" id="UP001500051"/>
    </source>
</evidence>
<comment type="function">
    <text evidence="8">Catalyzes the ATP-dependent amidation of deamido-NAD to form NAD. Uses ammonia as a nitrogen source.</text>
</comment>
<dbReference type="PANTHER" id="PTHR23090">
    <property type="entry name" value="NH 3 /GLUTAMINE-DEPENDENT NAD + SYNTHETASE"/>
    <property type="match status" value="1"/>
</dbReference>
<keyword evidence="4 8" id="KW-0547">Nucleotide-binding</keyword>
<accession>A0ABP7DMA3</accession>
<dbReference type="EC" id="6.3.1.5" evidence="8 10"/>
<evidence type="ECO:0000256" key="1">
    <source>
        <dbReference type="ARBA" id="ARBA00005859"/>
    </source>
</evidence>
<sequence length="343" mass="38201">MTPPTPFGPESLALDLAAETERISERIRAYLTATKRKGAVIALSGGIDSSVTAALCVRALGSQRVFGLHMPERASSPETIELSTAVSDTFGFESTLEEIADALEAAGCYRRYDESVRKVVPDYGPGWKSKIVLPSVTESDMLRIYSVVVEDPDGNQSRHRLSTEAYLGVVAATNFKQRIRKMMEYYHADRLHYVTTGTPNRLEYDQGFFVKLGDGSADVKPIAHLYKSQVYALAEHLGVPEAIRVRPSTTDTYSLPQSQEEFYFSLPYQRMDLCLYGKNNHAPTSEIAAATGLTEEEVQRVYRDIDQKRKTTQYLHLDPELIEDIPEIAHTLEGASILADARQ</sequence>
<keyword evidence="5 8" id="KW-0067">ATP-binding</keyword>
<evidence type="ECO:0000256" key="10">
    <source>
        <dbReference type="RuleBase" id="RU003812"/>
    </source>
</evidence>
<feature type="binding site" evidence="8">
    <location>
        <begin position="42"/>
        <end position="49"/>
    </location>
    <ligand>
        <name>ATP</name>
        <dbReference type="ChEBI" id="CHEBI:30616"/>
    </ligand>
</feature>
<keyword evidence="6 8" id="KW-0460">Magnesium</keyword>
<feature type="binding site" evidence="8">
    <location>
        <position position="249"/>
    </location>
    <ligand>
        <name>ATP</name>
        <dbReference type="ChEBI" id="CHEBI:30616"/>
    </ligand>
</feature>
<evidence type="ECO:0000256" key="6">
    <source>
        <dbReference type="ARBA" id="ARBA00022842"/>
    </source>
</evidence>
<dbReference type="InterPro" id="IPR022310">
    <property type="entry name" value="NAD/GMP_synthase"/>
</dbReference>
<feature type="binding site" description="in other chain" evidence="8">
    <location>
        <position position="178"/>
    </location>
    <ligand>
        <name>deamido-NAD(+)</name>
        <dbReference type="ChEBI" id="CHEBI:58437"/>
        <note>ligand shared between two neighboring subunits</note>
    </ligand>
</feature>
<evidence type="ECO:0000256" key="2">
    <source>
        <dbReference type="ARBA" id="ARBA00022598"/>
    </source>
</evidence>
<dbReference type="InterPro" id="IPR022926">
    <property type="entry name" value="NH(3)-dep_NAD(+)_synth"/>
</dbReference>
<gene>
    <name evidence="8 12" type="primary">nadE</name>
    <name evidence="12" type="ORF">GCM10022204_25830</name>
</gene>
<dbReference type="NCBIfam" id="NF002048">
    <property type="entry name" value="PRK00876.1"/>
    <property type="match status" value="1"/>
</dbReference>
<comment type="similarity">
    <text evidence="1 8 9">Belongs to the NAD synthetase family.</text>
</comment>
<evidence type="ECO:0000313" key="12">
    <source>
        <dbReference type="EMBL" id="GAA3706793.1"/>
    </source>
</evidence>
<proteinExistence type="inferred from homology"/>